<keyword evidence="4" id="KW-0808">Transferase</keyword>
<comment type="cofactor">
    <cofactor evidence="1">
        <name>Mg(2+)</name>
        <dbReference type="ChEBI" id="CHEBI:18420"/>
    </cofactor>
</comment>
<dbReference type="PROSITE" id="PS00943">
    <property type="entry name" value="UBIA"/>
    <property type="match status" value="1"/>
</dbReference>
<evidence type="ECO:0000256" key="6">
    <source>
        <dbReference type="ARBA" id="ARBA00022989"/>
    </source>
</evidence>
<reference evidence="9 10" key="1">
    <citation type="submission" date="2021-05" db="EMBL/GenBank/DDBJ databases">
        <title>Genome Assembly of Synthetic Allotetraploid Brassica napus Reveals Homoeologous Exchanges between Subgenomes.</title>
        <authorList>
            <person name="Davis J.T."/>
        </authorList>
    </citation>
    <scope>NUCLEOTIDE SEQUENCE [LARGE SCALE GENOMIC DNA]</scope>
    <source>
        <strain evidence="10">cv. Da-Ae</strain>
        <tissue evidence="9">Seedling</tissue>
    </source>
</reference>
<keyword evidence="5 8" id="KW-0812">Transmembrane</keyword>
<dbReference type="InterPro" id="IPR039653">
    <property type="entry name" value="Prenyltransferase"/>
</dbReference>
<dbReference type="InterPro" id="IPR000537">
    <property type="entry name" value="UbiA_prenyltransferase"/>
</dbReference>
<evidence type="ECO:0000256" key="5">
    <source>
        <dbReference type="ARBA" id="ARBA00022692"/>
    </source>
</evidence>
<sequence length="179" mass="20102">LVLRGAACTINDLFDRDIDRKVERTRLRPLASGLLTPFQGIQFLGLQLLLLLGILLQLNNYSRVLGALSLLLNFSYPLMTRFTHWPQAFLGFTINWGALLGWAAVKESLEPADKEDDLKVGQLGWQIGTEDFSSRFECSRKFVSNKCFGAIISSGVLLGRTMEVDSRDVATKYKVSFRI</sequence>
<name>A0ABQ8ANW5_BRANA</name>
<dbReference type="Pfam" id="PF01040">
    <property type="entry name" value="UbiA"/>
    <property type="match status" value="1"/>
</dbReference>
<evidence type="ECO:0000256" key="1">
    <source>
        <dbReference type="ARBA" id="ARBA00001946"/>
    </source>
</evidence>
<keyword evidence="6 8" id="KW-1133">Transmembrane helix</keyword>
<feature type="non-terminal residue" evidence="9">
    <location>
        <position position="1"/>
    </location>
</feature>
<gene>
    <name evidence="9" type="ORF">HID58_056655</name>
</gene>
<comment type="caution">
    <text evidence="9">The sequence shown here is derived from an EMBL/GenBank/DDBJ whole genome shotgun (WGS) entry which is preliminary data.</text>
</comment>
<dbReference type="InterPro" id="IPR030470">
    <property type="entry name" value="UbiA_prenylTrfase_CS"/>
</dbReference>
<evidence type="ECO:0000256" key="7">
    <source>
        <dbReference type="ARBA" id="ARBA00023136"/>
    </source>
</evidence>
<dbReference type="InterPro" id="IPR044878">
    <property type="entry name" value="UbiA_sf"/>
</dbReference>
<proteinExistence type="inferred from homology"/>
<organism evidence="9 10">
    <name type="scientific">Brassica napus</name>
    <name type="common">Rape</name>
    <dbReference type="NCBI Taxonomy" id="3708"/>
    <lineage>
        <taxon>Eukaryota</taxon>
        <taxon>Viridiplantae</taxon>
        <taxon>Streptophyta</taxon>
        <taxon>Embryophyta</taxon>
        <taxon>Tracheophyta</taxon>
        <taxon>Spermatophyta</taxon>
        <taxon>Magnoliopsida</taxon>
        <taxon>eudicotyledons</taxon>
        <taxon>Gunneridae</taxon>
        <taxon>Pentapetalae</taxon>
        <taxon>rosids</taxon>
        <taxon>malvids</taxon>
        <taxon>Brassicales</taxon>
        <taxon>Brassicaceae</taxon>
        <taxon>Brassiceae</taxon>
        <taxon>Brassica</taxon>
    </lineage>
</organism>
<dbReference type="EMBL" id="JAGKQM010000013">
    <property type="protein sequence ID" value="KAH0894226.1"/>
    <property type="molecule type" value="Genomic_DNA"/>
</dbReference>
<dbReference type="Gene3D" id="1.10.357.140">
    <property type="entry name" value="UbiA prenyltransferase"/>
    <property type="match status" value="1"/>
</dbReference>
<dbReference type="Proteomes" id="UP000824890">
    <property type="component" value="Unassembled WGS sequence"/>
</dbReference>
<evidence type="ECO:0000256" key="8">
    <source>
        <dbReference type="SAM" id="Phobius"/>
    </source>
</evidence>
<evidence type="ECO:0000313" key="9">
    <source>
        <dbReference type="EMBL" id="KAH0894226.1"/>
    </source>
</evidence>
<protein>
    <submittedName>
        <fullName evidence="9">Uncharacterized protein</fullName>
    </submittedName>
</protein>
<feature type="transmembrane region" description="Helical" evidence="8">
    <location>
        <begin position="85"/>
        <end position="105"/>
    </location>
</feature>
<comment type="subcellular location">
    <subcellularLocation>
        <location evidence="2">Membrane</location>
        <topology evidence="2">Multi-pass membrane protein</topology>
    </subcellularLocation>
</comment>
<keyword evidence="10" id="KW-1185">Reference proteome</keyword>
<evidence type="ECO:0000256" key="4">
    <source>
        <dbReference type="ARBA" id="ARBA00022679"/>
    </source>
</evidence>
<keyword evidence="7 8" id="KW-0472">Membrane</keyword>
<feature type="transmembrane region" description="Helical" evidence="8">
    <location>
        <begin position="34"/>
        <end position="56"/>
    </location>
</feature>
<comment type="similarity">
    <text evidence="3">Belongs to the UbiA prenyltransferase family.</text>
</comment>
<dbReference type="PANTHER" id="PTHR11048:SF28">
    <property type="entry name" value="4-HYDROXYBENZOATE POLYPRENYLTRANSFERASE, MITOCHONDRIAL"/>
    <property type="match status" value="1"/>
</dbReference>
<evidence type="ECO:0000256" key="3">
    <source>
        <dbReference type="ARBA" id="ARBA00005985"/>
    </source>
</evidence>
<dbReference type="PANTHER" id="PTHR11048">
    <property type="entry name" value="PRENYLTRANSFERASES"/>
    <property type="match status" value="1"/>
</dbReference>
<evidence type="ECO:0000256" key="2">
    <source>
        <dbReference type="ARBA" id="ARBA00004141"/>
    </source>
</evidence>
<accession>A0ABQ8ANW5</accession>
<evidence type="ECO:0000313" key="10">
    <source>
        <dbReference type="Proteomes" id="UP000824890"/>
    </source>
</evidence>